<dbReference type="Gene3D" id="3.40.30.10">
    <property type="entry name" value="Glutaredoxin"/>
    <property type="match status" value="1"/>
</dbReference>
<keyword evidence="6" id="KW-1133">Transmembrane helix</keyword>
<evidence type="ECO:0000256" key="2">
    <source>
        <dbReference type="ARBA" id="ARBA00022729"/>
    </source>
</evidence>
<evidence type="ECO:0000313" key="9">
    <source>
        <dbReference type="Proteomes" id="UP000177040"/>
    </source>
</evidence>
<sequence length="257" mass="28599">MEILPPKSRAHHTLGLTVISIIIILLLFFLGLVVFYLWQSKYGSGEDIAKTKLEFQSQKLTPRLVPTSSGLARGKPDQGEPKAPINWTEYVTKDNPTFGSVASPVTIIAFIDFECPFSQEGYPIFKSVMETYGSAAKIVFKQLPLTSIHANALPTAEAAACAYEQDKFWEYYNYLFNTKKLSANDLTIAAKAVGLDLNTFSTCQKSAKYQKEIEKDVNDAIALGVRGTPTYFVNNEVIEGVADRAIWDTIILRNLKK</sequence>
<feature type="transmembrane region" description="Helical" evidence="6">
    <location>
        <begin position="12"/>
        <end position="38"/>
    </location>
</feature>
<evidence type="ECO:0000256" key="5">
    <source>
        <dbReference type="ARBA" id="ARBA00023284"/>
    </source>
</evidence>
<organism evidence="8 9">
    <name type="scientific">Candidatus Magasanikbacteria bacterium RIFCSPLOWO2_01_FULL_40_15</name>
    <dbReference type="NCBI Taxonomy" id="1798686"/>
    <lineage>
        <taxon>Bacteria</taxon>
        <taxon>Candidatus Magasanikiibacteriota</taxon>
    </lineage>
</organism>
<dbReference type="PANTHER" id="PTHR13887:SF14">
    <property type="entry name" value="DISULFIDE BOND FORMATION PROTEIN D"/>
    <property type="match status" value="1"/>
</dbReference>
<keyword evidence="2" id="KW-0732">Signal</keyword>
<protein>
    <recommendedName>
        <fullName evidence="7">Thioredoxin-like fold domain-containing protein</fullName>
    </recommendedName>
</protein>
<evidence type="ECO:0000256" key="1">
    <source>
        <dbReference type="ARBA" id="ARBA00005791"/>
    </source>
</evidence>
<evidence type="ECO:0000256" key="4">
    <source>
        <dbReference type="ARBA" id="ARBA00023157"/>
    </source>
</evidence>
<gene>
    <name evidence="8" type="ORF">A2983_04490</name>
</gene>
<dbReference type="GO" id="GO:0016491">
    <property type="term" value="F:oxidoreductase activity"/>
    <property type="evidence" value="ECO:0007669"/>
    <property type="project" value="UniProtKB-KW"/>
</dbReference>
<keyword evidence="3" id="KW-0560">Oxidoreductase</keyword>
<evidence type="ECO:0000256" key="3">
    <source>
        <dbReference type="ARBA" id="ARBA00023002"/>
    </source>
</evidence>
<name>A0A1F6N483_9BACT</name>
<keyword evidence="6" id="KW-0472">Membrane</keyword>
<comment type="similarity">
    <text evidence="1">Belongs to the thioredoxin family. DsbA subfamily.</text>
</comment>
<keyword evidence="6" id="KW-0812">Transmembrane</keyword>
<dbReference type="SUPFAM" id="SSF52833">
    <property type="entry name" value="Thioredoxin-like"/>
    <property type="match status" value="1"/>
</dbReference>
<dbReference type="PANTHER" id="PTHR13887">
    <property type="entry name" value="GLUTATHIONE S-TRANSFERASE KAPPA"/>
    <property type="match status" value="1"/>
</dbReference>
<comment type="caution">
    <text evidence="8">The sequence shown here is derived from an EMBL/GenBank/DDBJ whole genome shotgun (WGS) entry which is preliminary data.</text>
</comment>
<evidence type="ECO:0000256" key="6">
    <source>
        <dbReference type="SAM" id="Phobius"/>
    </source>
</evidence>
<dbReference type="InterPro" id="IPR012336">
    <property type="entry name" value="Thioredoxin-like_fold"/>
</dbReference>
<reference evidence="8 9" key="1">
    <citation type="journal article" date="2016" name="Nat. Commun.">
        <title>Thousands of microbial genomes shed light on interconnected biogeochemical processes in an aquifer system.</title>
        <authorList>
            <person name="Anantharaman K."/>
            <person name="Brown C.T."/>
            <person name="Hug L.A."/>
            <person name="Sharon I."/>
            <person name="Castelle C.J."/>
            <person name="Probst A.J."/>
            <person name="Thomas B.C."/>
            <person name="Singh A."/>
            <person name="Wilkins M.J."/>
            <person name="Karaoz U."/>
            <person name="Brodie E.L."/>
            <person name="Williams K.H."/>
            <person name="Hubbard S.S."/>
            <person name="Banfield J.F."/>
        </authorList>
    </citation>
    <scope>NUCLEOTIDE SEQUENCE [LARGE SCALE GENOMIC DNA]</scope>
</reference>
<proteinExistence type="inferred from homology"/>
<accession>A0A1F6N483</accession>
<evidence type="ECO:0000259" key="7">
    <source>
        <dbReference type="Pfam" id="PF13462"/>
    </source>
</evidence>
<dbReference type="Pfam" id="PF13462">
    <property type="entry name" value="Thioredoxin_4"/>
    <property type="match status" value="1"/>
</dbReference>
<keyword evidence="5" id="KW-0676">Redox-active center</keyword>
<dbReference type="Proteomes" id="UP000177040">
    <property type="component" value="Unassembled WGS sequence"/>
</dbReference>
<dbReference type="InterPro" id="IPR036249">
    <property type="entry name" value="Thioredoxin-like_sf"/>
</dbReference>
<evidence type="ECO:0000313" key="8">
    <source>
        <dbReference type="EMBL" id="OGH78727.1"/>
    </source>
</evidence>
<dbReference type="AlphaFoldDB" id="A0A1F6N483"/>
<dbReference type="EMBL" id="MFQH01000003">
    <property type="protein sequence ID" value="OGH78727.1"/>
    <property type="molecule type" value="Genomic_DNA"/>
</dbReference>
<feature type="domain" description="Thioredoxin-like fold" evidence="7">
    <location>
        <begin position="93"/>
        <end position="250"/>
    </location>
</feature>
<keyword evidence="4" id="KW-1015">Disulfide bond</keyword>